<dbReference type="PANTHER" id="PTHR10579">
    <property type="entry name" value="CALCIUM-ACTIVATED CHLORIDE CHANNEL REGULATOR"/>
    <property type="match status" value="1"/>
</dbReference>
<dbReference type="InterPro" id="IPR036465">
    <property type="entry name" value="vWFA_dom_sf"/>
</dbReference>
<dbReference type="Pfam" id="PF13519">
    <property type="entry name" value="VWA_2"/>
    <property type="match status" value="1"/>
</dbReference>
<dbReference type="SMART" id="SM00327">
    <property type="entry name" value="VWA"/>
    <property type="match status" value="1"/>
</dbReference>
<name>A0ABW9RR51_9BACT</name>
<reference evidence="3 4" key="1">
    <citation type="submission" date="2019-02" db="EMBL/GenBank/DDBJ databases">
        <authorList>
            <person name="Goldberg S.R."/>
            <person name="Haltli B.A."/>
            <person name="Correa H."/>
            <person name="Russell K.G."/>
        </authorList>
    </citation>
    <scope>NUCLEOTIDE SEQUENCE [LARGE SCALE GENOMIC DNA]</scope>
    <source>
        <strain evidence="3 4">JCM 16186</strain>
    </source>
</reference>
<comment type="caution">
    <text evidence="3">The sequence shown here is derived from an EMBL/GenBank/DDBJ whole genome shotgun (WGS) entry which is preliminary data.</text>
</comment>
<dbReference type="Proteomes" id="UP000798808">
    <property type="component" value="Unassembled WGS sequence"/>
</dbReference>
<evidence type="ECO:0000313" key="3">
    <source>
        <dbReference type="EMBL" id="MTI25759.1"/>
    </source>
</evidence>
<dbReference type="PANTHER" id="PTHR10579:SF43">
    <property type="entry name" value="ZINC FINGER (C3HC4-TYPE RING FINGER) FAMILY PROTEIN"/>
    <property type="match status" value="1"/>
</dbReference>
<protein>
    <submittedName>
        <fullName evidence="3">VWA domain-containing protein</fullName>
    </submittedName>
</protein>
<feature type="signal peptide" evidence="1">
    <location>
        <begin position="1"/>
        <end position="22"/>
    </location>
</feature>
<dbReference type="RefSeq" id="WP_155172150.1">
    <property type="nucleotide sequence ID" value="NZ_BAAAFL010000012.1"/>
</dbReference>
<organism evidence="3 4">
    <name type="scientific">Fulvivirga kasyanovii</name>
    <dbReference type="NCBI Taxonomy" id="396812"/>
    <lineage>
        <taxon>Bacteria</taxon>
        <taxon>Pseudomonadati</taxon>
        <taxon>Bacteroidota</taxon>
        <taxon>Cytophagia</taxon>
        <taxon>Cytophagales</taxon>
        <taxon>Fulvivirgaceae</taxon>
        <taxon>Fulvivirga</taxon>
    </lineage>
</organism>
<dbReference type="EMBL" id="SMLW01000537">
    <property type="protein sequence ID" value="MTI25759.1"/>
    <property type="molecule type" value="Genomic_DNA"/>
</dbReference>
<evidence type="ECO:0000256" key="1">
    <source>
        <dbReference type="SAM" id="SignalP"/>
    </source>
</evidence>
<dbReference type="PROSITE" id="PS50234">
    <property type="entry name" value="VWFA"/>
    <property type="match status" value="1"/>
</dbReference>
<evidence type="ECO:0000313" key="4">
    <source>
        <dbReference type="Proteomes" id="UP000798808"/>
    </source>
</evidence>
<proteinExistence type="predicted"/>
<dbReference type="Gene3D" id="3.40.50.410">
    <property type="entry name" value="von Willebrand factor, type A domain"/>
    <property type="match status" value="1"/>
</dbReference>
<evidence type="ECO:0000259" key="2">
    <source>
        <dbReference type="PROSITE" id="PS50234"/>
    </source>
</evidence>
<dbReference type="InterPro" id="IPR051266">
    <property type="entry name" value="CLCR"/>
</dbReference>
<sequence length="882" mass="101555">MMKVFYFSLFFFMSSLWVQLSAQSISHQTASALDAYTEVTNKCVEQLTETMDCLESFRQAATFYQERGHDYNFRNHKSACIGFIDDYYIQNQKVKAGQLTAGDRAALGRPYDAMLKVYGTIVEKCREIETYVNLEHYTTDTDMAWAEGKLREIQKEYDNFRTTKRKLDATIEDIYRKYQPYNPGNIHHVAEQRMRDAMQLEAEMLDSWAYNLTPKIPVNGIPNAAVVRNLNLIDSMFRWSEIPKVSLYYKNFVHQMYYGGQSSKSYWLDRNIYENQLTDNHANSGYKAFINDLNSGLSFFNRFCTSNDDFRGIALTAYCPTFVLPDEPVEPKVEPVGYDTLAISDITPLPAEKEISPQTAFALNRYIEFVNHAVRVSKNIPHVCINYNHALNSAFHAQRNPSRFSYSYPDIPLSYYESALYHSKYIPEHYRTTLNRQAKQVWQIFDELQQSLKQLELITYDKSDVKPVYEFIYSRLRRISHLIDQFNLKTDALYSNIKIIYDSYPRNMADPWVKTGTDMMAIMDECRATITGMYSYIRDSSGVLPATDSLNHKAALAYLNKHDNLDGINAARYGTSSGNIERYYNEIIDGARELGKLAQTGFAANPYNDSRRGTSPSYTYQEFVYKYNHLIEYYFDNLVEIPDAEIPKSEFFNPYVDFEPVSLLKQQKKMTFYTFVPPAGMGNQGDEPEVEQVDELYVSMEGYAVNHMVLLLDVSSSMSNENKLPLLKKSLKRLLSIMREEDKMSIVIYSENARAVLKGVSCKNRKVMKELDKLSSAGTTHIKDGVELAYKMADKYRIEGGNNRIILATDGQFNIPESVYNLISEKAENDIVMSVFYYGNKNLMPEKIAKMAEAGNGKFSHVTTENTDLVLVKEAKARRLKK</sequence>
<feature type="domain" description="VWFA" evidence="2">
    <location>
        <begin position="707"/>
        <end position="882"/>
    </location>
</feature>
<accession>A0ABW9RR51</accession>
<feature type="chain" id="PRO_5045499690" evidence="1">
    <location>
        <begin position="23"/>
        <end position="882"/>
    </location>
</feature>
<keyword evidence="4" id="KW-1185">Reference proteome</keyword>
<dbReference type="SUPFAM" id="SSF53300">
    <property type="entry name" value="vWA-like"/>
    <property type="match status" value="1"/>
</dbReference>
<gene>
    <name evidence="3" type="ORF">E1163_12460</name>
</gene>
<dbReference type="InterPro" id="IPR002035">
    <property type="entry name" value="VWF_A"/>
</dbReference>
<keyword evidence="1" id="KW-0732">Signal</keyword>